<keyword evidence="3" id="KW-1185">Reference proteome</keyword>
<organism evidence="2 3">
    <name type="scientific">Anthostomella pinea</name>
    <dbReference type="NCBI Taxonomy" id="933095"/>
    <lineage>
        <taxon>Eukaryota</taxon>
        <taxon>Fungi</taxon>
        <taxon>Dikarya</taxon>
        <taxon>Ascomycota</taxon>
        <taxon>Pezizomycotina</taxon>
        <taxon>Sordariomycetes</taxon>
        <taxon>Xylariomycetidae</taxon>
        <taxon>Xylariales</taxon>
        <taxon>Xylariaceae</taxon>
        <taxon>Anthostomella</taxon>
    </lineage>
</organism>
<evidence type="ECO:0000313" key="3">
    <source>
        <dbReference type="Proteomes" id="UP001295740"/>
    </source>
</evidence>
<proteinExistence type="predicted"/>
<protein>
    <submittedName>
        <fullName evidence="2">Uu.00g002010.m01.CDS01</fullName>
    </submittedName>
</protein>
<evidence type="ECO:0000313" key="2">
    <source>
        <dbReference type="EMBL" id="CAJ2506071.1"/>
    </source>
</evidence>
<reference evidence="2" key="1">
    <citation type="submission" date="2023-10" db="EMBL/GenBank/DDBJ databases">
        <authorList>
            <person name="Hackl T."/>
        </authorList>
    </citation>
    <scope>NUCLEOTIDE SEQUENCE</scope>
</reference>
<dbReference type="Proteomes" id="UP001295740">
    <property type="component" value="Unassembled WGS sequence"/>
</dbReference>
<evidence type="ECO:0000256" key="1">
    <source>
        <dbReference type="SAM" id="MobiDB-lite"/>
    </source>
</evidence>
<feature type="compositionally biased region" description="Polar residues" evidence="1">
    <location>
        <begin position="47"/>
        <end position="56"/>
    </location>
</feature>
<dbReference type="EMBL" id="CAUWAG010000008">
    <property type="protein sequence ID" value="CAJ2506071.1"/>
    <property type="molecule type" value="Genomic_DNA"/>
</dbReference>
<gene>
    <name evidence="2" type="ORF">KHLLAP_LOCUS6539</name>
</gene>
<sequence>MARPGKTGHDTASFQELAITNRLGASLIWDTVLRARGRGSKGKHANQMEQAQQHTSGAEDGAMNSFLSAPDATSLASHLDQMSLEIPPSQDLMGAIWTMWDGGIDSLGYDINRSRQFGTVALPVLNPKLWIEQARE</sequence>
<accession>A0AAI8VK73</accession>
<name>A0AAI8VK73_9PEZI</name>
<feature type="region of interest" description="Disordered" evidence="1">
    <location>
        <begin position="39"/>
        <end position="66"/>
    </location>
</feature>
<comment type="caution">
    <text evidence="2">The sequence shown here is derived from an EMBL/GenBank/DDBJ whole genome shotgun (WGS) entry which is preliminary data.</text>
</comment>
<dbReference type="AlphaFoldDB" id="A0AAI8VK73"/>